<dbReference type="InterPro" id="IPR017896">
    <property type="entry name" value="4Fe4S_Fe-S-bd"/>
</dbReference>
<keyword evidence="3" id="KW-0004">4Fe-4S</keyword>
<dbReference type="PANTHER" id="PTHR30352">
    <property type="entry name" value="PYRUVATE FORMATE-LYASE-ACTIVATING ENZYME"/>
    <property type="match status" value="1"/>
</dbReference>
<dbReference type="GO" id="GO:0016491">
    <property type="term" value="F:oxidoreductase activity"/>
    <property type="evidence" value="ECO:0007669"/>
    <property type="project" value="UniProtKB-KW"/>
</dbReference>
<dbReference type="GO" id="GO:0046872">
    <property type="term" value="F:metal ion binding"/>
    <property type="evidence" value="ECO:0007669"/>
    <property type="project" value="UniProtKB-KW"/>
</dbReference>
<evidence type="ECO:0000259" key="11">
    <source>
        <dbReference type="PROSITE" id="PS51918"/>
    </source>
</evidence>
<evidence type="ECO:0000256" key="8">
    <source>
        <dbReference type="ARBA" id="ARBA00023014"/>
    </source>
</evidence>
<comment type="similarity">
    <text evidence="2">Belongs to the organic radical-activating enzymes family.</text>
</comment>
<dbReference type="InterPro" id="IPR001989">
    <property type="entry name" value="Radical_activat_CS"/>
</dbReference>
<evidence type="ECO:0000259" key="10">
    <source>
        <dbReference type="PROSITE" id="PS51379"/>
    </source>
</evidence>
<accession>A0A6M0H6I7</accession>
<evidence type="ECO:0000256" key="5">
    <source>
        <dbReference type="ARBA" id="ARBA00022723"/>
    </source>
</evidence>
<organism evidence="12 13">
    <name type="scientific">Clostridium senegalense</name>
    <dbReference type="NCBI Taxonomy" id="1465809"/>
    <lineage>
        <taxon>Bacteria</taxon>
        <taxon>Bacillati</taxon>
        <taxon>Bacillota</taxon>
        <taxon>Clostridia</taxon>
        <taxon>Eubacteriales</taxon>
        <taxon>Clostridiaceae</taxon>
        <taxon>Clostridium</taxon>
    </lineage>
</organism>
<dbReference type="Proteomes" id="UP000481872">
    <property type="component" value="Unassembled WGS sequence"/>
</dbReference>
<keyword evidence="4" id="KW-0949">S-adenosyl-L-methionine</keyword>
<evidence type="ECO:0000256" key="7">
    <source>
        <dbReference type="ARBA" id="ARBA00023004"/>
    </source>
</evidence>
<dbReference type="SFLD" id="SFLDS00029">
    <property type="entry name" value="Radical_SAM"/>
    <property type="match status" value="1"/>
</dbReference>
<dbReference type="PIRSF" id="PIRSF000371">
    <property type="entry name" value="PFL_act_enz"/>
    <property type="match status" value="1"/>
</dbReference>
<dbReference type="EMBL" id="JAAGPU010000029">
    <property type="protein sequence ID" value="NEU05948.1"/>
    <property type="molecule type" value="Genomic_DNA"/>
</dbReference>
<evidence type="ECO:0000256" key="9">
    <source>
        <dbReference type="ARBA" id="ARBA00047365"/>
    </source>
</evidence>
<dbReference type="PROSITE" id="PS51918">
    <property type="entry name" value="RADICAL_SAM"/>
    <property type="match status" value="1"/>
</dbReference>
<dbReference type="Pfam" id="PF04055">
    <property type="entry name" value="Radical_SAM"/>
    <property type="match status" value="1"/>
</dbReference>
<proteinExistence type="inferred from homology"/>
<keyword evidence="8" id="KW-0411">Iron-sulfur</keyword>
<evidence type="ECO:0000313" key="12">
    <source>
        <dbReference type="EMBL" id="NEU05948.1"/>
    </source>
</evidence>
<dbReference type="PROSITE" id="PS51379">
    <property type="entry name" value="4FE4S_FER_2"/>
    <property type="match status" value="1"/>
</dbReference>
<feature type="domain" description="Radical SAM core" evidence="11">
    <location>
        <begin position="16"/>
        <end position="302"/>
    </location>
</feature>
<dbReference type="SUPFAM" id="SSF54862">
    <property type="entry name" value="4Fe-4S ferredoxins"/>
    <property type="match status" value="1"/>
</dbReference>
<keyword evidence="6" id="KW-0560">Oxidoreductase</keyword>
<dbReference type="InterPro" id="IPR012839">
    <property type="entry name" value="Organic_radical_activase"/>
</dbReference>
<dbReference type="InterPro" id="IPR034457">
    <property type="entry name" value="Organic_radical-activating"/>
</dbReference>
<evidence type="ECO:0000256" key="1">
    <source>
        <dbReference type="ARBA" id="ARBA00001966"/>
    </source>
</evidence>
<comment type="cofactor">
    <cofactor evidence="1">
        <name>[4Fe-4S] cluster</name>
        <dbReference type="ChEBI" id="CHEBI:49883"/>
    </cofactor>
</comment>
<reference evidence="12 13" key="1">
    <citation type="submission" date="2020-02" db="EMBL/GenBank/DDBJ databases">
        <title>Genome assembly of a novel Clostridium senegalense strain.</title>
        <authorList>
            <person name="Gupta T.B."/>
            <person name="Jauregui R."/>
            <person name="Maclean P."/>
            <person name="Nawarathana A."/>
            <person name="Brightwell G."/>
        </authorList>
    </citation>
    <scope>NUCLEOTIDE SEQUENCE [LARGE SCALE GENOMIC DNA]</scope>
    <source>
        <strain evidence="12 13">AGRFS4</strain>
    </source>
</reference>
<dbReference type="PANTHER" id="PTHR30352:SF4">
    <property type="entry name" value="PYRUVATE FORMATE-LYASE 2-ACTIVATING ENZYME"/>
    <property type="match status" value="1"/>
</dbReference>
<keyword evidence="13" id="KW-1185">Reference proteome</keyword>
<feature type="domain" description="4Fe-4S ferredoxin-type" evidence="10">
    <location>
        <begin position="79"/>
        <end position="110"/>
    </location>
</feature>
<dbReference type="SFLD" id="SFLDG01066">
    <property type="entry name" value="organic_radical-activating_enz"/>
    <property type="match status" value="1"/>
</dbReference>
<dbReference type="SFLD" id="SFLDG01118">
    <property type="entry name" value="activating_enzymes__group_2"/>
    <property type="match status" value="1"/>
</dbReference>
<evidence type="ECO:0000256" key="4">
    <source>
        <dbReference type="ARBA" id="ARBA00022691"/>
    </source>
</evidence>
<comment type="caution">
    <text evidence="12">The sequence shown here is derived from an EMBL/GenBank/DDBJ whole genome shotgun (WGS) entry which is preliminary data.</text>
</comment>
<protein>
    <submittedName>
        <fullName evidence="12">4-hydroxyphenylacetate decarboxylase activase</fullName>
    </submittedName>
</protein>
<sequence length="312" mass="36041">MLIKGRIFDIQSFSLHDGPGCRTTIFMSGCPLKCRWCANPESWRSNNIMFSEGTCKYRSGCNICKNSCTRGGLKFDENNRPILNFEICKECSDFNCANACYYDALKYCSREYSIEGLMKILQRDSNNWRGNGGVTFSGGEPLMQNEFLIEVLKRCKEKKFHTAIETSAYQDTDIFNEVMQYVDFAFIDIKHMNRKRHKEKTGVCNDIIKENIVNLAKLQWDGRLVLRIPMIGGFNDNIENIHETIDFMHCNDLVEINLLPFHRLGESKWNQLGNKYEYSTCGDIDKALLNKFQDMFLEEEIACYIGDDTLGI</sequence>
<dbReference type="InterPro" id="IPR040074">
    <property type="entry name" value="BssD/PflA/YjjW"/>
</dbReference>
<dbReference type="InterPro" id="IPR058240">
    <property type="entry name" value="rSAM_sf"/>
</dbReference>
<evidence type="ECO:0000256" key="6">
    <source>
        <dbReference type="ARBA" id="ARBA00023002"/>
    </source>
</evidence>
<dbReference type="InterPro" id="IPR007197">
    <property type="entry name" value="rSAM"/>
</dbReference>
<comment type="catalytic activity">
    <reaction evidence="9">
        <text>glycyl-[protein] + reduced [flavodoxin] + S-adenosyl-L-methionine = glycin-2-yl radical-[protein] + semiquinone [flavodoxin] + 5'-deoxyadenosine + L-methionine + H(+)</text>
        <dbReference type="Rhea" id="RHEA:61976"/>
        <dbReference type="Rhea" id="RHEA-COMP:10622"/>
        <dbReference type="Rhea" id="RHEA-COMP:14480"/>
        <dbReference type="Rhea" id="RHEA-COMP:15993"/>
        <dbReference type="Rhea" id="RHEA-COMP:15994"/>
        <dbReference type="ChEBI" id="CHEBI:15378"/>
        <dbReference type="ChEBI" id="CHEBI:17319"/>
        <dbReference type="ChEBI" id="CHEBI:29947"/>
        <dbReference type="ChEBI" id="CHEBI:32722"/>
        <dbReference type="ChEBI" id="CHEBI:57618"/>
        <dbReference type="ChEBI" id="CHEBI:57844"/>
        <dbReference type="ChEBI" id="CHEBI:59789"/>
        <dbReference type="ChEBI" id="CHEBI:140311"/>
    </reaction>
</comment>
<evidence type="ECO:0000256" key="2">
    <source>
        <dbReference type="ARBA" id="ARBA00009777"/>
    </source>
</evidence>
<evidence type="ECO:0000313" key="13">
    <source>
        <dbReference type="Proteomes" id="UP000481872"/>
    </source>
</evidence>
<keyword evidence="7" id="KW-0408">Iron</keyword>
<evidence type="ECO:0000256" key="3">
    <source>
        <dbReference type="ARBA" id="ARBA00022485"/>
    </source>
</evidence>
<dbReference type="NCBIfam" id="TIGR02494">
    <property type="entry name" value="PFLE_PFLC"/>
    <property type="match status" value="1"/>
</dbReference>
<name>A0A6M0H6I7_9CLOT</name>
<dbReference type="GO" id="GO:0051539">
    <property type="term" value="F:4 iron, 4 sulfur cluster binding"/>
    <property type="evidence" value="ECO:0007669"/>
    <property type="project" value="UniProtKB-KW"/>
</dbReference>
<dbReference type="Gene3D" id="3.20.20.70">
    <property type="entry name" value="Aldolase class I"/>
    <property type="match status" value="1"/>
</dbReference>
<dbReference type="InterPro" id="IPR013785">
    <property type="entry name" value="Aldolase_TIM"/>
</dbReference>
<dbReference type="SUPFAM" id="SSF102114">
    <property type="entry name" value="Radical SAM enzymes"/>
    <property type="match status" value="1"/>
</dbReference>
<dbReference type="NCBIfam" id="NF033717">
    <property type="entry name" value="HPDL_rSAM_activ"/>
    <property type="match status" value="1"/>
</dbReference>
<dbReference type="AlphaFoldDB" id="A0A6M0H6I7"/>
<dbReference type="PROSITE" id="PS01087">
    <property type="entry name" value="RADICAL_ACTIVATING"/>
    <property type="match status" value="1"/>
</dbReference>
<gene>
    <name evidence="12" type="primary">hpdA</name>
    <name evidence="12" type="ORF">G3M99_14015</name>
</gene>
<keyword evidence="5" id="KW-0479">Metal-binding</keyword>